<keyword evidence="3" id="KW-0479">Metal-binding</keyword>
<name>A0A8J7WRS1_9ACTN</name>
<evidence type="ECO:0000313" key="6">
    <source>
        <dbReference type="EMBL" id="MBS2964817.1"/>
    </source>
</evidence>
<proteinExistence type="predicted"/>
<accession>A0A8J7WRS1</accession>
<dbReference type="PANTHER" id="PTHR21327:SF18">
    <property type="entry name" value="3,4-DIHYDROXY-2-BUTANONE 4-PHOSPHATE SYNTHASE"/>
    <property type="match status" value="1"/>
</dbReference>
<comment type="caution">
    <text evidence="6">The sequence shown here is derived from an EMBL/GenBank/DDBJ whole genome shotgun (WGS) entry which is preliminary data.</text>
</comment>
<dbReference type="AlphaFoldDB" id="A0A8J7WRS1"/>
<dbReference type="GO" id="GO:0008686">
    <property type="term" value="F:3,4-dihydroxy-2-butanone-4-phosphate synthase activity"/>
    <property type="evidence" value="ECO:0007669"/>
    <property type="project" value="TreeGrafter"/>
</dbReference>
<reference evidence="6" key="1">
    <citation type="submission" date="2021-04" db="EMBL/GenBank/DDBJ databases">
        <title>Genome based classification of Actinospica acidithermotolerans sp. nov., an actinobacterium isolated from an Indonesian hot spring.</title>
        <authorList>
            <person name="Kusuma A.B."/>
            <person name="Putra K.E."/>
            <person name="Nafisah S."/>
            <person name="Loh J."/>
            <person name="Nouioui I."/>
            <person name="Goodfellow M."/>
        </authorList>
    </citation>
    <scope>NUCLEOTIDE SEQUENCE</scope>
    <source>
        <strain evidence="6">DSM 45618</strain>
    </source>
</reference>
<dbReference type="InterPro" id="IPR036144">
    <property type="entry name" value="RibA-like_sf"/>
</dbReference>
<keyword evidence="2" id="KW-0686">Riboflavin biosynthesis</keyword>
<dbReference type="GO" id="GO:0046872">
    <property type="term" value="F:metal ion binding"/>
    <property type="evidence" value="ECO:0007669"/>
    <property type="project" value="UniProtKB-KW"/>
</dbReference>
<evidence type="ECO:0000256" key="3">
    <source>
        <dbReference type="ARBA" id="ARBA00022723"/>
    </source>
</evidence>
<feature type="compositionally biased region" description="Basic and acidic residues" evidence="4">
    <location>
        <begin position="130"/>
        <end position="139"/>
    </location>
</feature>
<dbReference type="EMBL" id="JAGSXH010000061">
    <property type="protein sequence ID" value="MBS2964817.1"/>
    <property type="molecule type" value="Genomic_DNA"/>
</dbReference>
<dbReference type="GO" id="GO:0009231">
    <property type="term" value="P:riboflavin biosynthetic process"/>
    <property type="evidence" value="ECO:0007669"/>
    <property type="project" value="UniProtKB-UniPathway"/>
</dbReference>
<keyword evidence="7" id="KW-1185">Reference proteome</keyword>
<dbReference type="GO" id="GO:0005829">
    <property type="term" value="C:cytosol"/>
    <property type="evidence" value="ECO:0007669"/>
    <property type="project" value="TreeGrafter"/>
</dbReference>
<protein>
    <recommendedName>
        <fullName evidence="5">GTP cyclohydrolase II domain-containing protein</fullName>
    </recommendedName>
</protein>
<evidence type="ECO:0000256" key="1">
    <source>
        <dbReference type="ARBA" id="ARBA00005104"/>
    </source>
</evidence>
<dbReference type="UniPathway" id="UPA00275"/>
<dbReference type="SUPFAM" id="SSF142695">
    <property type="entry name" value="RibA-like"/>
    <property type="match status" value="1"/>
</dbReference>
<feature type="compositionally biased region" description="Basic residues" evidence="4">
    <location>
        <begin position="120"/>
        <end position="129"/>
    </location>
</feature>
<gene>
    <name evidence="6" type="ORF">KGA66_17300</name>
</gene>
<dbReference type="Gene3D" id="3.40.50.10990">
    <property type="entry name" value="GTP cyclohydrolase II"/>
    <property type="match status" value="1"/>
</dbReference>
<evidence type="ECO:0000313" key="7">
    <source>
        <dbReference type="Proteomes" id="UP000677913"/>
    </source>
</evidence>
<dbReference type="Pfam" id="PF00925">
    <property type="entry name" value="GTP_cyclohydro2"/>
    <property type="match status" value="1"/>
</dbReference>
<sequence length="271" mass="29457">MPNSTPRRARWNSRAGAIRPGRRDEGSPVTRLLAGCALPTRFGDFDLHVYGDGDGREKVLAAIHRAGEGCGAEPPLVGVHSVCLTGDVLGSRKCDCGPQLDAALAMIAADRADRPGTRPRVGHTRRGARDHRPDADQPARHRHRPLTPVEPGRRLRGTRPARLVAQLPAAGRRAPGSLLGTNGLRDRLRHREPHRADRGGLHQGADHRREISGSMLEAARAKGMGERVSFTRGDFLDLPVCDVGMFVHLPLHYVAADMRCCQAVRVSTGVW</sequence>
<dbReference type="InterPro" id="IPR032677">
    <property type="entry name" value="GTP_cyclohydro_II"/>
</dbReference>
<dbReference type="Proteomes" id="UP000677913">
    <property type="component" value="Unassembled WGS sequence"/>
</dbReference>
<feature type="domain" description="GTP cyclohydrolase II" evidence="5">
    <location>
        <begin position="36"/>
        <end position="109"/>
    </location>
</feature>
<feature type="region of interest" description="Disordered" evidence="4">
    <location>
        <begin position="113"/>
        <end position="159"/>
    </location>
</feature>
<evidence type="ECO:0000259" key="5">
    <source>
        <dbReference type="Pfam" id="PF00925"/>
    </source>
</evidence>
<comment type="pathway">
    <text evidence="1">Cofactor biosynthesis; riboflavin biosynthesis.</text>
</comment>
<dbReference type="PANTHER" id="PTHR21327">
    <property type="entry name" value="GTP CYCLOHYDROLASE II-RELATED"/>
    <property type="match status" value="1"/>
</dbReference>
<organism evidence="6 7">
    <name type="scientific">Actinocrinis puniceicyclus</name>
    <dbReference type="NCBI Taxonomy" id="977794"/>
    <lineage>
        <taxon>Bacteria</taxon>
        <taxon>Bacillati</taxon>
        <taxon>Actinomycetota</taxon>
        <taxon>Actinomycetes</taxon>
        <taxon>Catenulisporales</taxon>
        <taxon>Actinospicaceae</taxon>
        <taxon>Actinocrinis</taxon>
    </lineage>
</organism>
<evidence type="ECO:0000256" key="2">
    <source>
        <dbReference type="ARBA" id="ARBA00022619"/>
    </source>
</evidence>
<feature type="region of interest" description="Disordered" evidence="4">
    <location>
        <begin position="1"/>
        <end position="27"/>
    </location>
</feature>
<evidence type="ECO:0000256" key="4">
    <source>
        <dbReference type="SAM" id="MobiDB-lite"/>
    </source>
</evidence>